<dbReference type="Gene3D" id="3.30.1380.20">
    <property type="entry name" value="Trafficking protein particle complex subunit 3"/>
    <property type="match status" value="1"/>
</dbReference>
<dbReference type="SUPFAM" id="SSF111126">
    <property type="entry name" value="Ligand-binding domain in the NO signalling and Golgi transport"/>
    <property type="match status" value="1"/>
</dbReference>
<feature type="domain" description="4-vinyl reductase 4VR" evidence="1">
    <location>
        <begin position="137"/>
        <end position="199"/>
    </location>
</feature>
<comment type="caution">
    <text evidence="2">The sequence shown here is derived from an EMBL/GenBank/DDBJ whole genome shotgun (WGS) entry which is preliminary data.</text>
</comment>
<reference evidence="2 3" key="1">
    <citation type="journal article" date="2020" name="ISME J.">
        <title>Comparative genomics reveals insights into cyanobacterial evolution and habitat adaptation.</title>
        <authorList>
            <person name="Chen M.Y."/>
            <person name="Teng W.K."/>
            <person name="Zhao L."/>
            <person name="Hu C.X."/>
            <person name="Zhou Y.K."/>
            <person name="Han B.P."/>
            <person name="Song L.R."/>
            <person name="Shu W.S."/>
        </authorList>
    </citation>
    <scope>NUCLEOTIDE SEQUENCE [LARGE SCALE GENOMIC DNA]</scope>
    <source>
        <strain evidence="2 3">FACHB-723</strain>
    </source>
</reference>
<proteinExistence type="predicted"/>
<dbReference type="PANTHER" id="PTHR35090">
    <property type="entry name" value="DNA-DIRECTED RNA POLYMERASE SUBUNIT I"/>
    <property type="match status" value="1"/>
</dbReference>
<dbReference type="PANTHER" id="PTHR35090:SF1">
    <property type="entry name" value="SLR0144 PROTEIN"/>
    <property type="match status" value="1"/>
</dbReference>
<dbReference type="EMBL" id="JACJQB010000021">
    <property type="protein sequence ID" value="MBD2188718.1"/>
    <property type="molecule type" value="Genomic_DNA"/>
</dbReference>
<organism evidence="2 3">
    <name type="scientific">Pseudanabaena mucicola FACHB-723</name>
    <dbReference type="NCBI Taxonomy" id="2692860"/>
    <lineage>
        <taxon>Bacteria</taxon>
        <taxon>Bacillati</taxon>
        <taxon>Cyanobacteriota</taxon>
        <taxon>Cyanophyceae</taxon>
        <taxon>Pseudanabaenales</taxon>
        <taxon>Pseudanabaenaceae</taxon>
        <taxon>Pseudanabaena</taxon>
    </lineage>
</organism>
<evidence type="ECO:0000313" key="2">
    <source>
        <dbReference type="EMBL" id="MBD2188718.1"/>
    </source>
</evidence>
<evidence type="ECO:0000313" key="3">
    <source>
        <dbReference type="Proteomes" id="UP000642094"/>
    </source>
</evidence>
<dbReference type="InterPro" id="IPR004096">
    <property type="entry name" value="V4R"/>
</dbReference>
<evidence type="ECO:0000259" key="1">
    <source>
        <dbReference type="SMART" id="SM00989"/>
    </source>
</evidence>
<accession>A0ABR7ZXM3</accession>
<dbReference type="InterPro" id="IPR024096">
    <property type="entry name" value="NO_sig/Golgi_transp_ligand-bd"/>
</dbReference>
<dbReference type="Proteomes" id="UP000642094">
    <property type="component" value="Unassembled WGS sequence"/>
</dbReference>
<name>A0ABR7ZXM3_9CYAN</name>
<sequence length="244" mass="27741">MTQSPFRDHEEALFPLSPLSKVCHYSRHTFFKFDQHKGQIRDWNQNQYVLASDDFIVSLLKGLDHEVGEASGWLMYLIGKDWGTEDAKDFKVWFERDFQFSVSKANLSFALETWWWPLTAQGWGKWSVDLSSIREGFIFVDLFDSAVAKSMGNIGKPVCFLYAGLLAGFFSVLLNRGLSSTEIQCYSMGNNFCRFLIGSENRIKAAEFWLSSGATAQEIEKRLLDQQPDSSNGRVKKNTGGILS</sequence>
<dbReference type="RefSeq" id="WP_190403568.1">
    <property type="nucleotide sequence ID" value="NZ_JACJQB010000021.1"/>
</dbReference>
<dbReference type="Pfam" id="PF02830">
    <property type="entry name" value="V4R"/>
    <property type="match status" value="1"/>
</dbReference>
<dbReference type="SMART" id="SM00989">
    <property type="entry name" value="V4R"/>
    <property type="match status" value="1"/>
</dbReference>
<gene>
    <name evidence="2" type="ORF">H6F41_11265</name>
</gene>
<protein>
    <submittedName>
        <fullName evidence="2">4-vinyl reductase</fullName>
    </submittedName>
</protein>
<keyword evidence="3" id="KW-1185">Reference proteome</keyword>